<gene>
    <name evidence="1" type="ORF">CFOL_v3_02396</name>
</gene>
<name>A0A1Q3ATH0_CEPFO</name>
<organism evidence="1 2">
    <name type="scientific">Cephalotus follicularis</name>
    <name type="common">Albany pitcher plant</name>
    <dbReference type="NCBI Taxonomy" id="3775"/>
    <lineage>
        <taxon>Eukaryota</taxon>
        <taxon>Viridiplantae</taxon>
        <taxon>Streptophyta</taxon>
        <taxon>Embryophyta</taxon>
        <taxon>Tracheophyta</taxon>
        <taxon>Spermatophyta</taxon>
        <taxon>Magnoliopsida</taxon>
        <taxon>eudicotyledons</taxon>
        <taxon>Gunneridae</taxon>
        <taxon>Pentapetalae</taxon>
        <taxon>rosids</taxon>
        <taxon>fabids</taxon>
        <taxon>Oxalidales</taxon>
        <taxon>Cephalotaceae</taxon>
        <taxon>Cephalotus</taxon>
    </lineage>
</organism>
<reference evidence="2" key="1">
    <citation type="submission" date="2016-04" db="EMBL/GenBank/DDBJ databases">
        <title>Cephalotus genome sequencing.</title>
        <authorList>
            <person name="Fukushima K."/>
            <person name="Hasebe M."/>
            <person name="Fang X."/>
        </authorList>
    </citation>
    <scope>NUCLEOTIDE SEQUENCE [LARGE SCALE GENOMIC DNA]</scope>
    <source>
        <strain evidence="2">cv. St1</strain>
    </source>
</reference>
<keyword evidence="2" id="KW-1185">Reference proteome</keyword>
<dbReference type="Proteomes" id="UP000187406">
    <property type="component" value="Unassembled WGS sequence"/>
</dbReference>
<evidence type="ECO:0000313" key="1">
    <source>
        <dbReference type="EMBL" id="GAV58863.1"/>
    </source>
</evidence>
<proteinExistence type="predicted"/>
<comment type="caution">
    <text evidence="1">The sequence shown here is derived from an EMBL/GenBank/DDBJ whole genome shotgun (WGS) entry which is preliminary data.</text>
</comment>
<evidence type="ECO:0000313" key="2">
    <source>
        <dbReference type="Proteomes" id="UP000187406"/>
    </source>
</evidence>
<dbReference type="EMBL" id="BDDD01000086">
    <property type="protein sequence ID" value="GAV58863.1"/>
    <property type="molecule type" value="Genomic_DNA"/>
</dbReference>
<dbReference type="InParanoid" id="A0A1Q3ATH0"/>
<dbReference type="AlphaFoldDB" id="A0A1Q3ATH0"/>
<accession>A0A1Q3ATH0</accession>
<sequence>MAAAFLSHPQQLKPATICYQDPRPKPTAPAPFSGQPQNSYTHCLILHLHGIRHIKATSSPSQSKGQTHHSSPKLTPHGCIKQHFFLFFNSRQAGPAPVLGHSSTTATHGQPFSPYGSKFIKSRQYRQSLYELSTAPV</sequence>
<protein>
    <submittedName>
        <fullName evidence="1">Uncharacterized protein</fullName>
    </submittedName>
</protein>